<evidence type="ECO:0000313" key="10">
    <source>
        <dbReference type="Proteomes" id="UP001209540"/>
    </source>
</evidence>
<feature type="domain" description="GATA-type" evidence="8">
    <location>
        <begin position="255"/>
        <end position="311"/>
    </location>
</feature>
<dbReference type="PROSITE" id="PS50114">
    <property type="entry name" value="GATA_ZN_FINGER_2"/>
    <property type="match status" value="1"/>
</dbReference>
<dbReference type="SMART" id="SM00401">
    <property type="entry name" value="ZnF_GATA"/>
    <property type="match status" value="1"/>
</dbReference>
<evidence type="ECO:0000256" key="3">
    <source>
        <dbReference type="ARBA" id="ARBA00022833"/>
    </source>
</evidence>
<evidence type="ECO:0000256" key="6">
    <source>
        <dbReference type="PROSITE-ProRule" id="PRU00094"/>
    </source>
</evidence>
<feature type="compositionally biased region" description="Low complexity" evidence="7">
    <location>
        <begin position="135"/>
        <end position="149"/>
    </location>
</feature>
<dbReference type="SUPFAM" id="SSF57716">
    <property type="entry name" value="Glucocorticoid receptor-like (DNA-binding domain)"/>
    <property type="match status" value="1"/>
</dbReference>
<dbReference type="GO" id="GO:0006355">
    <property type="term" value="P:regulation of DNA-templated transcription"/>
    <property type="evidence" value="ECO:0007669"/>
    <property type="project" value="InterPro"/>
</dbReference>
<proteinExistence type="predicted"/>
<keyword evidence="2 6" id="KW-0863">Zinc-finger</keyword>
<feature type="region of interest" description="Disordered" evidence="7">
    <location>
        <begin position="226"/>
        <end position="252"/>
    </location>
</feature>
<keyword evidence="4" id="KW-0805">Transcription regulation</keyword>
<dbReference type="EMBL" id="JAIXMP010000023">
    <property type="protein sequence ID" value="KAI9255059.1"/>
    <property type="molecule type" value="Genomic_DNA"/>
</dbReference>
<sequence>MNPTSSTSSFSPYLSWSKQPMVITTLSSNSGGGDYPNKNGYDTMVLNHDGSDPGTPCYATATTSGGGTTTIGNHVSSNSPCMFVEGPPSVFDDEPSSTMSTTVSAPLLVDAPAYDHHPHHPQNQQRQQGFYEPIPSTSLSSSSSTSSLPRTPPGPPSTGYFALPAIATSAMAPGNVVQEYAMDISNLTLVTSPASNNNNFNPDGLAVAYPSPHLSYPPLQQQQQRCHHRHHHHHHRHKEHGIKQRKPKRGSCVKSKEKKKCSNCGATKTPTWRRGASTKLLLCNACGLYEKVSKKRRVVIVQVDGKTKISRAALNCPSLPLQDPHRSQEQHQQKDEETRMCFQCHTMDAKRWYEQPQQCLHDKMKKPFLICDRCTRSSSNTTTTTSIKISYIHPSKQLQRVIFEI</sequence>
<evidence type="ECO:0000256" key="7">
    <source>
        <dbReference type="SAM" id="MobiDB-lite"/>
    </source>
</evidence>
<evidence type="ECO:0000313" key="9">
    <source>
        <dbReference type="EMBL" id="KAI9255059.1"/>
    </source>
</evidence>
<dbReference type="GO" id="GO:0008270">
    <property type="term" value="F:zinc ion binding"/>
    <property type="evidence" value="ECO:0007669"/>
    <property type="project" value="UniProtKB-KW"/>
</dbReference>
<evidence type="ECO:0000256" key="1">
    <source>
        <dbReference type="ARBA" id="ARBA00022723"/>
    </source>
</evidence>
<dbReference type="CDD" id="cd00202">
    <property type="entry name" value="ZnF_GATA"/>
    <property type="match status" value="1"/>
</dbReference>
<dbReference type="PANTHER" id="PTHR47172">
    <property type="entry name" value="OS01G0976800 PROTEIN"/>
    <property type="match status" value="1"/>
</dbReference>
<dbReference type="GO" id="GO:0043565">
    <property type="term" value="F:sequence-specific DNA binding"/>
    <property type="evidence" value="ECO:0007669"/>
    <property type="project" value="InterPro"/>
</dbReference>
<evidence type="ECO:0000259" key="8">
    <source>
        <dbReference type="PROSITE" id="PS50114"/>
    </source>
</evidence>
<dbReference type="InterPro" id="IPR000679">
    <property type="entry name" value="Znf_GATA"/>
</dbReference>
<dbReference type="Pfam" id="PF00320">
    <property type="entry name" value="GATA"/>
    <property type="match status" value="1"/>
</dbReference>
<dbReference type="Gene3D" id="3.30.50.10">
    <property type="entry name" value="Erythroid Transcription Factor GATA-1, subunit A"/>
    <property type="match status" value="1"/>
</dbReference>
<reference evidence="9" key="1">
    <citation type="journal article" date="2022" name="IScience">
        <title>Evolution of zygomycete secretomes and the origins of terrestrial fungal ecologies.</title>
        <authorList>
            <person name="Chang Y."/>
            <person name="Wang Y."/>
            <person name="Mondo S."/>
            <person name="Ahrendt S."/>
            <person name="Andreopoulos W."/>
            <person name="Barry K."/>
            <person name="Beard J."/>
            <person name="Benny G.L."/>
            <person name="Blankenship S."/>
            <person name="Bonito G."/>
            <person name="Cuomo C."/>
            <person name="Desiro A."/>
            <person name="Gervers K.A."/>
            <person name="Hundley H."/>
            <person name="Kuo A."/>
            <person name="LaButti K."/>
            <person name="Lang B.F."/>
            <person name="Lipzen A."/>
            <person name="O'Donnell K."/>
            <person name="Pangilinan J."/>
            <person name="Reynolds N."/>
            <person name="Sandor L."/>
            <person name="Smith M.E."/>
            <person name="Tsang A."/>
            <person name="Grigoriev I.V."/>
            <person name="Stajich J.E."/>
            <person name="Spatafora J.W."/>
        </authorList>
    </citation>
    <scope>NUCLEOTIDE SEQUENCE</scope>
    <source>
        <strain evidence="9">RSA 2281</strain>
    </source>
</reference>
<keyword evidence="1" id="KW-0479">Metal-binding</keyword>
<protein>
    <recommendedName>
        <fullName evidence="8">GATA-type domain-containing protein</fullName>
    </recommendedName>
</protein>
<dbReference type="Proteomes" id="UP001209540">
    <property type="component" value="Unassembled WGS sequence"/>
</dbReference>
<dbReference type="InterPro" id="IPR013088">
    <property type="entry name" value="Znf_NHR/GATA"/>
</dbReference>
<keyword evidence="5" id="KW-0804">Transcription</keyword>
<keyword evidence="3" id="KW-0862">Zinc</keyword>
<feature type="region of interest" description="Disordered" evidence="7">
    <location>
        <begin position="132"/>
        <end position="156"/>
    </location>
</feature>
<evidence type="ECO:0000256" key="4">
    <source>
        <dbReference type="ARBA" id="ARBA00023015"/>
    </source>
</evidence>
<keyword evidence="10" id="KW-1185">Reference proteome</keyword>
<organism evidence="9 10">
    <name type="scientific">Phascolomyces articulosus</name>
    <dbReference type="NCBI Taxonomy" id="60185"/>
    <lineage>
        <taxon>Eukaryota</taxon>
        <taxon>Fungi</taxon>
        <taxon>Fungi incertae sedis</taxon>
        <taxon>Mucoromycota</taxon>
        <taxon>Mucoromycotina</taxon>
        <taxon>Mucoromycetes</taxon>
        <taxon>Mucorales</taxon>
        <taxon>Lichtheimiaceae</taxon>
        <taxon>Phascolomyces</taxon>
    </lineage>
</organism>
<dbReference type="PANTHER" id="PTHR47172:SF24">
    <property type="entry name" value="GATA ZINC FINGER DOMAIN-CONTAINING PROTEIN 14-RELATED"/>
    <property type="match status" value="1"/>
</dbReference>
<reference evidence="9" key="2">
    <citation type="submission" date="2023-02" db="EMBL/GenBank/DDBJ databases">
        <authorList>
            <consortium name="DOE Joint Genome Institute"/>
            <person name="Mondo S.J."/>
            <person name="Chang Y."/>
            <person name="Wang Y."/>
            <person name="Ahrendt S."/>
            <person name="Andreopoulos W."/>
            <person name="Barry K."/>
            <person name="Beard J."/>
            <person name="Benny G.L."/>
            <person name="Blankenship S."/>
            <person name="Bonito G."/>
            <person name="Cuomo C."/>
            <person name="Desiro A."/>
            <person name="Gervers K.A."/>
            <person name="Hundley H."/>
            <person name="Kuo A."/>
            <person name="LaButti K."/>
            <person name="Lang B.F."/>
            <person name="Lipzen A."/>
            <person name="O'Donnell K."/>
            <person name="Pangilinan J."/>
            <person name="Reynolds N."/>
            <person name="Sandor L."/>
            <person name="Smith M.W."/>
            <person name="Tsang A."/>
            <person name="Grigoriev I.V."/>
            <person name="Stajich J.E."/>
            <person name="Spatafora J.W."/>
        </authorList>
    </citation>
    <scope>NUCLEOTIDE SEQUENCE</scope>
    <source>
        <strain evidence="9">RSA 2281</strain>
    </source>
</reference>
<dbReference type="AlphaFoldDB" id="A0AAD5K4C1"/>
<accession>A0AAD5K4C1</accession>
<name>A0AAD5K4C1_9FUNG</name>
<comment type="caution">
    <text evidence="9">The sequence shown here is derived from an EMBL/GenBank/DDBJ whole genome shotgun (WGS) entry which is preliminary data.</text>
</comment>
<gene>
    <name evidence="9" type="ORF">BDA99DRAFT_574068</name>
</gene>
<evidence type="ECO:0000256" key="5">
    <source>
        <dbReference type="ARBA" id="ARBA00023163"/>
    </source>
</evidence>
<evidence type="ECO:0000256" key="2">
    <source>
        <dbReference type="ARBA" id="ARBA00022771"/>
    </source>
</evidence>